<protein>
    <submittedName>
        <fullName evidence="1">Uncharacterized protein</fullName>
    </submittedName>
</protein>
<evidence type="ECO:0000313" key="1">
    <source>
        <dbReference type="EMBL" id="JAE36786.1"/>
    </source>
</evidence>
<dbReference type="EMBL" id="GBRH01161110">
    <property type="protein sequence ID" value="JAE36786.1"/>
    <property type="molecule type" value="Transcribed_RNA"/>
</dbReference>
<reference evidence="1" key="1">
    <citation type="submission" date="2014-09" db="EMBL/GenBank/DDBJ databases">
        <authorList>
            <person name="Magalhaes I.L.F."/>
            <person name="Oliveira U."/>
            <person name="Santos F.R."/>
            <person name="Vidigal T.H.D.A."/>
            <person name="Brescovit A.D."/>
            <person name="Santos A.J."/>
        </authorList>
    </citation>
    <scope>NUCLEOTIDE SEQUENCE</scope>
    <source>
        <tissue evidence="1">Shoot tissue taken approximately 20 cm above the soil surface</tissue>
    </source>
</reference>
<reference evidence="1" key="2">
    <citation type="journal article" date="2015" name="Data Brief">
        <title>Shoot transcriptome of the giant reed, Arundo donax.</title>
        <authorList>
            <person name="Barrero R.A."/>
            <person name="Guerrero F.D."/>
            <person name="Moolhuijzen P."/>
            <person name="Goolsby J.A."/>
            <person name="Tidwell J."/>
            <person name="Bellgard S.E."/>
            <person name="Bellgard M.I."/>
        </authorList>
    </citation>
    <scope>NUCLEOTIDE SEQUENCE</scope>
    <source>
        <tissue evidence="1">Shoot tissue taken approximately 20 cm above the soil surface</tissue>
    </source>
</reference>
<accession>A0A0A9HPG8</accession>
<sequence>MNPAKHILQHLPATGGLV</sequence>
<proteinExistence type="predicted"/>
<name>A0A0A9HPG8_ARUDO</name>
<organism evidence="1">
    <name type="scientific">Arundo donax</name>
    <name type="common">Giant reed</name>
    <name type="synonym">Donax arundinaceus</name>
    <dbReference type="NCBI Taxonomy" id="35708"/>
    <lineage>
        <taxon>Eukaryota</taxon>
        <taxon>Viridiplantae</taxon>
        <taxon>Streptophyta</taxon>
        <taxon>Embryophyta</taxon>
        <taxon>Tracheophyta</taxon>
        <taxon>Spermatophyta</taxon>
        <taxon>Magnoliopsida</taxon>
        <taxon>Liliopsida</taxon>
        <taxon>Poales</taxon>
        <taxon>Poaceae</taxon>
        <taxon>PACMAD clade</taxon>
        <taxon>Arundinoideae</taxon>
        <taxon>Arundineae</taxon>
        <taxon>Arundo</taxon>
    </lineage>
</organism>
<dbReference type="AlphaFoldDB" id="A0A0A9HPG8"/>